<comment type="caution">
    <text evidence="1">The sequence shown here is derived from an EMBL/GenBank/DDBJ whole genome shotgun (WGS) entry which is preliminary data.</text>
</comment>
<gene>
    <name evidence="1" type="ORF">PDJAM_G00013500</name>
</gene>
<evidence type="ECO:0000313" key="1">
    <source>
        <dbReference type="EMBL" id="MCJ8736525.1"/>
    </source>
</evidence>
<organism evidence="1 2">
    <name type="scientific">Pangasius djambal</name>
    <dbReference type="NCBI Taxonomy" id="1691987"/>
    <lineage>
        <taxon>Eukaryota</taxon>
        <taxon>Metazoa</taxon>
        <taxon>Chordata</taxon>
        <taxon>Craniata</taxon>
        <taxon>Vertebrata</taxon>
        <taxon>Euteleostomi</taxon>
        <taxon>Actinopterygii</taxon>
        <taxon>Neopterygii</taxon>
        <taxon>Teleostei</taxon>
        <taxon>Ostariophysi</taxon>
        <taxon>Siluriformes</taxon>
        <taxon>Pangasiidae</taxon>
        <taxon>Pangasius</taxon>
    </lineage>
</organism>
<dbReference type="EMBL" id="CM040984">
    <property type="protein sequence ID" value="MCJ8736525.1"/>
    <property type="molecule type" value="Genomic_DNA"/>
</dbReference>
<evidence type="ECO:0000313" key="2">
    <source>
        <dbReference type="Proteomes" id="UP000830395"/>
    </source>
</evidence>
<keyword evidence="2" id="KW-1185">Reference proteome</keyword>
<sequence>MRQIFFLLQNKGLRDPSGVVNRKNRIIRLTKTRVLERVGSVKLFVNEPPMDWCVSLGTYHRGVRPADGEWGRGDKSQWIKHGCKTGERSKYSQRVEWRSRGINRSSSESVWLPVQRVKVRTSFQ</sequence>
<reference evidence="1" key="1">
    <citation type="submission" date="2020-02" db="EMBL/GenBank/DDBJ databases">
        <title>Genome sequencing of the panga catfish, Pangasius djambal.</title>
        <authorList>
            <person name="Wen M."/>
            <person name="Zahm M."/>
            <person name="Roques C."/>
            <person name="Cabau C."/>
            <person name="Klopp C."/>
            <person name="Donnadieu C."/>
            <person name="Jouanno E."/>
            <person name="Avarre J.-C."/>
            <person name="Campet M."/>
            <person name="Ha T."/>
            <person name="Dugue R."/>
            <person name="Lampietro C."/>
            <person name="Louis A."/>
            <person name="Herpin A."/>
            <person name="Echchiki A."/>
            <person name="Berthelot C."/>
            <person name="Parey E."/>
            <person name="Roest-Crollius H."/>
            <person name="Braasch I."/>
            <person name="Postlethwait J.H."/>
            <person name="Bobe J."/>
            <person name="Montfort J."/>
            <person name="Bouchez O."/>
            <person name="Begum T."/>
            <person name="Schartl M."/>
            <person name="Gustiano R."/>
            <person name="Guiguen Y."/>
        </authorList>
    </citation>
    <scope>NUCLEOTIDE SEQUENCE</scope>
    <source>
        <strain evidence="1">Pdj_M5554</strain>
    </source>
</reference>
<protein>
    <submittedName>
        <fullName evidence="1">Uncharacterized protein</fullName>
    </submittedName>
</protein>
<proteinExistence type="predicted"/>
<dbReference type="Proteomes" id="UP000830395">
    <property type="component" value="Chromosome 10"/>
</dbReference>
<name>A0ACC5YL38_9TELE</name>
<accession>A0ACC5YL38</accession>